<evidence type="ECO:0000256" key="1">
    <source>
        <dbReference type="SAM" id="Phobius"/>
    </source>
</evidence>
<evidence type="ECO:0000313" key="2">
    <source>
        <dbReference type="EMBL" id="PHX53765.1"/>
    </source>
</evidence>
<reference evidence="2" key="1">
    <citation type="submission" date="2017-10" db="EMBL/GenBank/DDBJ databases">
        <title>Draft genome sequence of the planktic cyanobacteria Tychonema bourrellyi isolated from alpine lentic freshwater.</title>
        <authorList>
            <person name="Tett A."/>
            <person name="Armanini F."/>
            <person name="Asnicar F."/>
            <person name="Boscaini A."/>
            <person name="Pasolli E."/>
            <person name="Zolfo M."/>
            <person name="Donati C."/>
            <person name="Salmaso N."/>
            <person name="Segata N."/>
        </authorList>
    </citation>
    <scope>NUCLEOTIDE SEQUENCE</scope>
    <source>
        <strain evidence="2">FEM_GT703</strain>
    </source>
</reference>
<dbReference type="RefSeq" id="WP_096829367.1">
    <property type="nucleotide sequence ID" value="NZ_NXIB02000157.1"/>
</dbReference>
<evidence type="ECO:0008006" key="4">
    <source>
        <dbReference type="Google" id="ProtNLM"/>
    </source>
</evidence>
<dbReference type="AlphaFoldDB" id="A0A2G4EW54"/>
<dbReference type="Proteomes" id="UP000226442">
    <property type="component" value="Unassembled WGS sequence"/>
</dbReference>
<keyword evidence="1" id="KW-1133">Transmembrane helix</keyword>
<dbReference type="OrthoDB" id="516102at2"/>
<keyword evidence="3" id="KW-1185">Reference proteome</keyword>
<keyword evidence="1" id="KW-0812">Transmembrane</keyword>
<organism evidence="2 3">
    <name type="scientific">Tychonema bourrellyi FEM_GT703</name>
    <dbReference type="NCBI Taxonomy" id="2040638"/>
    <lineage>
        <taxon>Bacteria</taxon>
        <taxon>Bacillati</taxon>
        <taxon>Cyanobacteriota</taxon>
        <taxon>Cyanophyceae</taxon>
        <taxon>Oscillatoriophycideae</taxon>
        <taxon>Oscillatoriales</taxon>
        <taxon>Microcoleaceae</taxon>
        <taxon>Tychonema</taxon>
    </lineage>
</organism>
<feature type="transmembrane region" description="Helical" evidence="1">
    <location>
        <begin position="6"/>
        <end position="23"/>
    </location>
</feature>
<dbReference type="EMBL" id="NXIB02000157">
    <property type="protein sequence ID" value="PHX53765.1"/>
    <property type="molecule type" value="Genomic_DNA"/>
</dbReference>
<sequence length="119" mass="12445">MEPIVFLIAWLVTGSSLLLISQLPIGVEIDSTPKAVFAAAVLGILNVLILPILKAVFFVPNVLTLGLLSGLFAFVMNVIIFATAAKLVEGFSLRMGIWSAVLGALALALVSSLINGVLI</sequence>
<accession>A0A2G4EW54</accession>
<name>A0A2G4EW54_9CYAN</name>
<comment type="caution">
    <text evidence="2">The sequence shown here is derived from an EMBL/GenBank/DDBJ whole genome shotgun (WGS) entry which is preliminary data.</text>
</comment>
<proteinExistence type="predicted"/>
<dbReference type="PANTHER" id="PTHR37309:SF1">
    <property type="entry name" value="SLR0284 PROTEIN"/>
    <property type="match status" value="1"/>
</dbReference>
<feature type="transmembrane region" description="Helical" evidence="1">
    <location>
        <begin position="65"/>
        <end position="85"/>
    </location>
</feature>
<dbReference type="PANTHER" id="PTHR37309">
    <property type="entry name" value="SLR0284 PROTEIN"/>
    <property type="match status" value="1"/>
</dbReference>
<gene>
    <name evidence="2" type="ORF">CP500_019815</name>
</gene>
<feature type="transmembrane region" description="Helical" evidence="1">
    <location>
        <begin position="97"/>
        <end position="118"/>
    </location>
</feature>
<dbReference type="InterPro" id="IPR007165">
    <property type="entry name" value="Phage_holin_4_2"/>
</dbReference>
<evidence type="ECO:0000313" key="3">
    <source>
        <dbReference type="Proteomes" id="UP000226442"/>
    </source>
</evidence>
<feature type="transmembrane region" description="Helical" evidence="1">
    <location>
        <begin position="35"/>
        <end position="59"/>
    </location>
</feature>
<dbReference type="Pfam" id="PF04020">
    <property type="entry name" value="Phage_holin_4_2"/>
    <property type="match status" value="1"/>
</dbReference>
<protein>
    <recommendedName>
        <fullName evidence="4">Phage holin family protein</fullName>
    </recommendedName>
</protein>
<keyword evidence="1" id="KW-0472">Membrane</keyword>